<sequence>MSSPSLLFFQYFFAQKSAEAKAPAESDFYSQVISLSLNAYEVS</sequence>
<evidence type="ECO:0000313" key="1">
    <source>
        <dbReference type="EMBL" id="AAU22117.2"/>
    </source>
</evidence>
<proteinExistence type="predicted"/>
<gene>
    <name evidence="1" type="ordered locus">BL05032</name>
</gene>
<dbReference type="AlphaFoldDB" id="Q62YP1"/>
<name>Q62YP1_BACLD</name>
<accession>Q62YP1</accession>
<keyword evidence="2" id="KW-1185">Reference proteome</keyword>
<organism evidence="1 2">
    <name type="scientific">Bacillus licheniformis (strain ATCC 14580 / DSM 13 / JCM 2505 / CCUG 7422 / NBRC 12200 / NCIMB 9375 / NCTC 10341 / NRRL NRS-1264 / Gibson 46)</name>
    <dbReference type="NCBI Taxonomy" id="279010"/>
    <lineage>
        <taxon>Bacteria</taxon>
        <taxon>Bacillati</taxon>
        <taxon>Bacillota</taxon>
        <taxon>Bacilli</taxon>
        <taxon>Bacillales</taxon>
        <taxon>Bacillaceae</taxon>
        <taxon>Bacillus</taxon>
    </lineage>
</organism>
<evidence type="ECO:0000313" key="2">
    <source>
        <dbReference type="Proteomes" id="UP000000606"/>
    </source>
</evidence>
<dbReference type="KEGG" id="bli:BL05032"/>
<dbReference type="HOGENOM" id="CLU_211340_0_0_9"/>
<reference evidence="1 2" key="1">
    <citation type="journal article" date="2004" name="Genome Biol.">
        <title>Complete genome sequence of the industrial bacterium Bacillus licheniformis and comparisons with closely related Bacillus species.</title>
        <authorList>
            <person name="Rey M.W."/>
            <person name="Ramaiya P."/>
            <person name="Nelson B.A."/>
            <person name="Brody-Karpin S.D."/>
            <person name="Zaretsky E.J."/>
            <person name="Tang M."/>
            <person name="Lopez de Leon A."/>
            <person name="Xiang H."/>
            <person name="Gusti V."/>
            <person name="Clausen I.G."/>
            <person name="Olsen P.B."/>
            <person name="Rasmussen M.D."/>
            <person name="Andersen J.T."/>
            <person name="Jorgensen P.L."/>
            <person name="Larsen T.S."/>
            <person name="Sorokin A."/>
            <person name="Bolotin A."/>
            <person name="Lapidus A."/>
            <person name="Galleron N."/>
            <person name="Ehrlich S.D."/>
            <person name="Berka R.M."/>
        </authorList>
    </citation>
    <scope>NUCLEOTIDE SEQUENCE [LARGE SCALE GENOMIC DNA]</scope>
    <source>
        <strain evidence="2">ATCC 14580 / DSM 13 / JCM 2505 / CCUG 7422 / NBRC 12200 / NCIMB 9375 / NCTC 10341 / NRRL NRS-1264 / Gibson 46</strain>
    </source>
</reference>
<protein>
    <submittedName>
        <fullName evidence="1">Uncharacterized protein</fullName>
    </submittedName>
</protein>
<dbReference type="Proteomes" id="UP000000606">
    <property type="component" value="Chromosome"/>
</dbReference>
<dbReference type="EMBL" id="CP000002">
    <property type="protein sequence ID" value="AAU22117.2"/>
    <property type="molecule type" value="Genomic_DNA"/>
</dbReference>